<name>A0A1M2W3H3_TRAPU</name>
<keyword evidence="4" id="KW-0143">Chaperone</keyword>
<proteinExistence type="inferred from homology"/>
<dbReference type="SUPFAM" id="SSF49785">
    <property type="entry name" value="Galactose-binding domain-like"/>
    <property type="match status" value="1"/>
</dbReference>
<evidence type="ECO:0000256" key="4">
    <source>
        <dbReference type="ARBA" id="ARBA00023186"/>
    </source>
</evidence>
<feature type="domain" description="NADH:ubiquinone oxidoreductase intermediate-associated protein 30" evidence="5">
    <location>
        <begin position="16"/>
        <end position="213"/>
    </location>
</feature>
<dbReference type="PANTHER" id="PTHR13194:SF18">
    <property type="entry name" value="COMPLEX I INTERMEDIATE-ASSOCIATED PROTEIN 30, MITOCHONDRIAL"/>
    <property type="match status" value="1"/>
</dbReference>
<dbReference type="EMBL" id="MNAD01000306">
    <property type="protein sequence ID" value="OJT14356.1"/>
    <property type="molecule type" value="Genomic_DNA"/>
</dbReference>
<dbReference type="InterPro" id="IPR039131">
    <property type="entry name" value="NDUFAF1"/>
</dbReference>
<comment type="similarity">
    <text evidence="2">Belongs to the CIA30 family.</text>
</comment>
<comment type="subcellular location">
    <subcellularLocation>
        <location evidence="1">Mitochondrion</location>
    </subcellularLocation>
</comment>
<comment type="caution">
    <text evidence="6">The sequence shown here is derived from an EMBL/GenBank/DDBJ whole genome shotgun (WGS) entry which is preliminary data.</text>
</comment>
<protein>
    <submittedName>
        <fullName evidence="6">Complex I intermediate-associated protein 30, mitochondrial</fullName>
    </submittedName>
</protein>
<dbReference type="InterPro" id="IPR013857">
    <property type="entry name" value="NADH-UbQ_OxRdtase-assoc_prot30"/>
</dbReference>
<keyword evidence="7" id="KW-1185">Reference proteome</keyword>
<keyword evidence="3" id="KW-0496">Mitochondrion</keyword>
<evidence type="ECO:0000313" key="7">
    <source>
        <dbReference type="Proteomes" id="UP000184267"/>
    </source>
</evidence>
<dbReference type="GO" id="GO:0006120">
    <property type="term" value="P:mitochondrial electron transport, NADH to ubiquinone"/>
    <property type="evidence" value="ECO:0007669"/>
    <property type="project" value="TreeGrafter"/>
</dbReference>
<evidence type="ECO:0000256" key="1">
    <source>
        <dbReference type="ARBA" id="ARBA00004173"/>
    </source>
</evidence>
<dbReference type="GO" id="GO:0005739">
    <property type="term" value="C:mitochondrion"/>
    <property type="evidence" value="ECO:0007669"/>
    <property type="project" value="UniProtKB-SubCell"/>
</dbReference>
<dbReference type="GO" id="GO:0010257">
    <property type="term" value="P:NADH dehydrogenase complex assembly"/>
    <property type="evidence" value="ECO:0007669"/>
    <property type="project" value="TreeGrafter"/>
</dbReference>
<dbReference type="STRING" id="154538.A0A1M2W3H3"/>
<dbReference type="PANTHER" id="PTHR13194">
    <property type="entry name" value="COMPLEX I INTERMEDIATE-ASSOCIATED PROTEIN 30"/>
    <property type="match status" value="1"/>
</dbReference>
<sequence>MEGADEPSRTPKLLYAFNTPENIAQFATGCDADVGGMSTVHFELDESTAKPATEPKVSSPHGVFVNRPTGKFWGEMKLAVRSGLEGQIRGGYAGFRSQPRPTLFGELTDDVSNHEYLALRVRALGHPRTRNSYFVNLQTDGPITTDLWQHRLFFRRDDGGWEDIFIPFKDFVLTNAGELVSHQVQMYRERIRTVGISLLGGNSGVEGPYELGIDSVSAVNVEDVSDTSALGMSILPLWMIHLFLTRSAEKVPTEGTQWQRSPVL</sequence>
<evidence type="ECO:0000259" key="5">
    <source>
        <dbReference type="Pfam" id="PF08547"/>
    </source>
</evidence>
<dbReference type="Proteomes" id="UP000184267">
    <property type="component" value="Unassembled WGS sequence"/>
</dbReference>
<dbReference type="Pfam" id="PF08547">
    <property type="entry name" value="CIA30"/>
    <property type="match status" value="1"/>
</dbReference>
<organism evidence="6 7">
    <name type="scientific">Trametes pubescens</name>
    <name type="common">White-rot fungus</name>
    <dbReference type="NCBI Taxonomy" id="154538"/>
    <lineage>
        <taxon>Eukaryota</taxon>
        <taxon>Fungi</taxon>
        <taxon>Dikarya</taxon>
        <taxon>Basidiomycota</taxon>
        <taxon>Agaricomycotina</taxon>
        <taxon>Agaricomycetes</taxon>
        <taxon>Polyporales</taxon>
        <taxon>Polyporaceae</taxon>
        <taxon>Trametes</taxon>
    </lineage>
</organism>
<dbReference type="InterPro" id="IPR008979">
    <property type="entry name" value="Galactose-bd-like_sf"/>
</dbReference>
<dbReference type="GO" id="GO:0051082">
    <property type="term" value="F:unfolded protein binding"/>
    <property type="evidence" value="ECO:0007669"/>
    <property type="project" value="TreeGrafter"/>
</dbReference>
<dbReference type="AlphaFoldDB" id="A0A1M2W3H3"/>
<dbReference type="OMA" id="WIKAVAQ"/>
<reference evidence="6 7" key="1">
    <citation type="submission" date="2016-10" db="EMBL/GenBank/DDBJ databases">
        <title>Genome sequence of the basidiomycete white-rot fungus Trametes pubescens.</title>
        <authorList>
            <person name="Makela M.R."/>
            <person name="Granchi Z."/>
            <person name="Peng M."/>
            <person name="De Vries R.P."/>
            <person name="Grigoriev I."/>
            <person name="Riley R."/>
            <person name="Hilden K."/>
        </authorList>
    </citation>
    <scope>NUCLEOTIDE SEQUENCE [LARGE SCALE GENOMIC DNA]</scope>
    <source>
        <strain evidence="6 7">FBCC735</strain>
    </source>
</reference>
<accession>A0A1M2W3H3</accession>
<evidence type="ECO:0000256" key="2">
    <source>
        <dbReference type="ARBA" id="ARBA00007884"/>
    </source>
</evidence>
<gene>
    <name evidence="6" type="ORF">TRAPUB_9107</name>
</gene>
<evidence type="ECO:0000313" key="6">
    <source>
        <dbReference type="EMBL" id="OJT14356.1"/>
    </source>
</evidence>
<evidence type="ECO:0000256" key="3">
    <source>
        <dbReference type="ARBA" id="ARBA00023128"/>
    </source>
</evidence>
<dbReference type="OrthoDB" id="42561at2759"/>